<protein>
    <submittedName>
        <fullName evidence="1">Uncharacterized protein</fullName>
    </submittedName>
</protein>
<dbReference type="EMBL" id="GU474875">
    <property type="protein sequence ID" value="ADI17844.1"/>
    <property type="molecule type" value="Genomic_DNA"/>
</dbReference>
<evidence type="ECO:0000313" key="1">
    <source>
        <dbReference type="EMBL" id="ADI17844.1"/>
    </source>
</evidence>
<name>E0XTV3_9PROT</name>
<organism evidence="1">
    <name type="scientific">uncultured Rhodospirillales bacterium HF0200_01O14</name>
    <dbReference type="NCBI Taxonomy" id="710787"/>
    <lineage>
        <taxon>Bacteria</taxon>
        <taxon>Pseudomonadati</taxon>
        <taxon>Pseudomonadota</taxon>
        <taxon>Alphaproteobacteria</taxon>
        <taxon>Rhodospirillales</taxon>
        <taxon>environmental samples</taxon>
    </lineage>
</organism>
<dbReference type="AlphaFoldDB" id="E0XTV3"/>
<sequence length="47" mass="4940">MCVSGTGHLGAHDRGWSHILLKPVGSALWDAILLQSVVRGLFAIAKG</sequence>
<proteinExistence type="predicted"/>
<accession>E0XTV3</accession>
<reference evidence="1" key="1">
    <citation type="journal article" date="2011" name="Environ. Microbiol.">
        <title>Time-series analyses of Monterey Bay coastal microbial picoplankton using a 'genome proxy' microarray.</title>
        <authorList>
            <person name="Rich V.I."/>
            <person name="Pham V.D."/>
            <person name="Eppley J."/>
            <person name="Shi Y."/>
            <person name="DeLong E.F."/>
        </authorList>
    </citation>
    <scope>NUCLEOTIDE SEQUENCE</scope>
</reference>